<feature type="compositionally biased region" description="Pro residues" evidence="1">
    <location>
        <begin position="264"/>
        <end position="274"/>
    </location>
</feature>
<evidence type="ECO:0000313" key="2">
    <source>
        <dbReference type="EMBL" id="TKA34645.1"/>
    </source>
</evidence>
<dbReference type="AlphaFoldDB" id="A0A4U0UJ17"/>
<organism evidence="2 3">
    <name type="scientific">Friedmanniomyces endolithicus</name>
    <dbReference type="NCBI Taxonomy" id="329885"/>
    <lineage>
        <taxon>Eukaryota</taxon>
        <taxon>Fungi</taxon>
        <taxon>Dikarya</taxon>
        <taxon>Ascomycota</taxon>
        <taxon>Pezizomycotina</taxon>
        <taxon>Dothideomycetes</taxon>
        <taxon>Dothideomycetidae</taxon>
        <taxon>Mycosphaerellales</taxon>
        <taxon>Teratosphaeriaceae</taxon>
        <taxon>Friedmanniomyces</taxon>
    </lineage>
</organism>
<dbReference type="Proteomes" id="UP000310066">
    <property type="component" value="Unassembled WGS sequence"/>
</dbReference>
<feature type="region of interest" description="Disordered" evidence="1">
    <location>
        <begin position="348"/>
        <end position="377"/>
    </location>
</feature>
<dbReference type="EMBL" id="NAJP01000078">
    <property type="protein sequence ID" value="TKA34645.1"/>
    <property type="molecule type" value="Genomic_DNA"/>
</dbReference>
<dbReference type="GO" id="GO:0045944">
    <property type="term" value="P:positive regulation of transcription by RNA polymerase II"/>
    <property type="evidence" value="ECO:0007669"/>
    <property type="project" value="TreeGrafter"/>
</dbReference>
<feature type="compositionally biased region" description="Polar residues" evidence="1">
    <location>
        <begin position="915"/>
        <end position="938"/>
    </location>
</feature>
<dbReference type="PANTHER" id="PTHR46007:SF8">
    <property type="entry name" value="C2H2-TYPE DOMAIN-CONTAINING PROTEIN"/>
    <property type="match status" value="1"/>
</dbReference>
<dbReference type="OrthoDB" id="3648726at2759"/>
<feature type="compositionally biased region" description="Polar residues" evidence="1">
    <location>
        <begin position="735"/>
        <end position="761"/>
    </location>
</feature>
<feature type="compositionally biased region" description="Basic residues" evidence="1">
    <location>
        <begin position="207"/>
        <end position="219"/>
    </location>
</feature>
<feature type="region of interest" description="Disordered" evidence="1">
    <location>
        <begin position="149"/>
        <end position="176"/>
    </location>
</feature>
<feature type="region of interest" description="Disordered" evidence="1">
    <location>
        <begin position="612"/>
        <end position="635"/>
    </location>
</feature>
<feature type="region of interest" description="Disordered" evidence="1">
    <location>
        <begin position="189"/>
        <end position="275"/>
    </location>
</feature>
<proteinExistence type="predicted"/>
<dbReference type="GO" id="GO:0016592">
    <property type="term" value="C:mediator complex"/>
    <property type="evidence" value="ECO:0007669"/>
    <property type="project" value="TreeGrafter"/>
</dbReference>
<feature type="compositionally biased region" description="Basic and acidic residues" evidence="1">
    <location>
        <begin position="893"/>
        <end position="913"/>
    </location>
</feature>
<comment type="caution">
    <text evidence="2">The sequence shown here is derived from an EMBL/GenBank/DDBJ whole genome shotgun (WGS) entry which is preliminary data.</text>
</comment>
<protein>
    <submittedName>
        <fullName evidence="2">Uncharacterized protein</fullName>
    </submittedName>
</protein>
<evidence type="ECO:0000313" key="3">
    <source>
        <dbReference type="Proteomes" id="UP000310066"/>
    </source>
</evidence>
<accession>A0A4U0UJ17</accession>
<feature type="compositionally biased region" description="Polar residues" evidence="1">
    <location>
        <begin position="990"/>
        <end position="1000"/>
    </location>
</feature>
<feature type="region of interest" description="Disordered" evidence="1">
    <location>
        <begin position="33"/>
        <end position="132"/>
    </location>
</feature>
<feature type="compositionally biased region" description="Low complexity" evidence="1">
    <location>
        <begin position="238"/>
        <end position="256"/>
    </location>
</feature>
<feature type="compositionally biased region" description="Basic and acidic residues" evidence="1">
    <location>
        <begin position="454"/>
        <end position="463"/>
    </location>
</feature>
<gene>
    <name evidence="2" type="ORF">B0A54_13789</name>
</gene>
<sequence length="1000" mass="108089">MQPSFSNRVSVFHFTNRISSAKIRKYTIATERGMQDAGRASQSPSNSGALPIPAPQVLPASAVQAGTPAPTHTAPPGSASPPRATGDSQAAEAPVKKVKLKLTVKPQEPSPAIATQSIEPVAPTRPKREIRYRMRYDDNMVLDDESLRIHSPTSSDLSSPEPTPPPKKRKQTNSISKDYGDMANWYIAADEDDPNPTRANPPSKAAAKPRKRAPPRPRQPRQMPPQSHMQPAYQGPYQPQDPRMMPMQQQQQQQQRLAQAPVNYHPPPTVPPPKVELTGFEYVGVIRSLRKPLTVREMVEILSTLSQALANFGGVPARPSSPFVDRVETKKRKFDPPVDNLAVDSLLGAIGGDEDDSAEDEGMKETHSLPAPTQDVPSNLDYCLNSVGTPDGPLSYGIQFIQNALKSWAYQRLQTQHSAHWQQQHGATWQQYLQSLDQQHQVPPQKKALGRPRKFTEGKEDRPQTTPLHYPKQHLIRIKADHTPEGVAVQAFQRVLESGCLRVNAALPPELTRALRILYMQIDHLINQNSKNEPQWHCMSYGAQIAANKSRVESWKEAQATAQMEMERQQQLSQQQLAQQMGMPGPSPQQMGVPSLAPLQMGVPNQLPQRMSMPNQSPQQMGMPNQSPQQTGMPDPAPQRMMMQTHSSVPIIPTQAQREHMLELEIRRNAQHAVQQPYNSQQHLNPLSLGARSAYSPTAYAPSAYSPTAYAPSPQSALGAARGNSFTAPAATPARRSSTPRSALSSAVATPNGSLATGSSEQQQHQQHLEKMTMYTPGVVPPTGMKFSFAPTDPQAVKVWGAGAFPVAGLNGSSMPNRGPMSSGSPTEAQAQGRAVPVKAVGEAVVPSIESTTGQGSANTRHANGILDAEGDVEMTGTTEAEKVGMKEANQTSKKEAEKTGKKEIEKTGKKDLNGSGNTHELVKQESTSTPRPVQGNGFTAVNIGGAVMPLGSPGVASADGEEMAAKAKNGNGGVASVEKLNKGHGGAKTPTTKQAVVDQ</sequence>
<feature type="region of interest" description="Disordered" evidence="1">
    <location>
        <begin position="881"/>
        <end position="938"/>
    </location>
</feature>
<dbReference type="InterPro" id="IPR051647">
    <property type="entry name" value="Mediator_comp_sub12"/>
</dbReference>
<reference evidence="2 3" key="1">
    <citation type="submission" date="2017-03" db="EMBL/GenBank/DDBJ databases">
        <title>Genomes of endolithic fungi from Antarctica.</title>
        <authorList>
            <person name="Coleine C."/>
            <person name="Masonjones S."/>
            <person name="Stajich J.E."/>
        </authorList>
    </citation>
    <scope>NUCLEOTIDE SEQUENCE [LARGE SCALE GENOMIC DNA]</scope>
    <source>
        <strain evidence="2 3">CCFEE 5311</strain>
    </source>
</reference>
<dbReference type="GO" id="GO:0003713">
    <property type="term" value="F:transcription coactivator activity"/>
    <property type="evidence" value="ECO:0007669"/>
    <property type="project" value="TreeGrafter"/>
</dbReference>
<evidence type="ECO:0000256" key="1">
    <source>
        <dbReference type="SAM" id="MobiDB-lite"/>
    </source>
</evidence>
<feature type="compositionally biased region" description="Polar residues" evidence="1">
    <location>
        <begin position="151"/>
        <end position="160"/>
    </location>
</feature>
<dbReference type="PANTHER" id="PTHR46007">
    <property type="entry name" value="MEDIATOR OF RNA POLYMERASE II TRANSCRIPTION SUBUNIT 12"/>
    <property type="match status" value="1"/>
</dbReference>
<feature type="compositionally biased region" description="Polar residues" evidence="1">
    <location>
        <begin position="612"/>
        <end position="632"/>
    </location>
</feature>
<feature type="compositionally biased region" description="Low complexity" evidence="1">
    <location>
        <begin position="65"/>
        <end position="82"/>
    </location>
</feature>
<name>A0A4U0UJ17_9PEZI</name>
<feature type="region of interest" description="Disordered" evidence="1">
    <location>
        <begin position="443"/>
        <end position="467"/>
    </location>
</feature>
<feature type="region of interest" description="Disordered" evidence="1">
    <location>
        <begin position="964"/>
        <end position="1000"/>
    </location>
</feature>
<feature type="region of interest" description="Disordered" evidence="1">
    <location>
        <begin position="707"/>
        <end position="768"/>
    </location>
</feature>